<keyword evidence="2" id="KW-1185">Reference proteome</keyword>
<accession>A0ABU5C7L0</accession>
<reference evidence="1 2" key="1">
    <citation type="submission" date="2023-10" db="EMBL/GenBank/DDBJ databases">
        <title>Virgibacillus halophilus 5B73C genome.</title>
        <authorList>
            <person name="Miliotis G."/>
            <person name="Sengupta P."/>
            <person name="Hameed A."/>
            <person name="Chuvochina M."/>
            <person name="Mcdonagh F."/>
            <person name="Simpson A.C."/>
            <person name="Singh N.K."/>
            <person name="Rekha P.D."/>
            <person name="Raman K."/>
            <person name="Hugenholtz P."/>
            <person name="Venkateswaran K."/>
        </authorList>
    </citation>
    <scope>NUCLEOTIDE SEQUENCE [LARGE SCALE GENOMIC DNA]</scope>
    <source>
        <strain evidence="1 2">5B73C</strain>
    </source>
</reference>
<dbReference type="EMBL" id="JAWDIP010000003">
    <property type="protein sequence ID" value="MDY0394569.1"/>
    <property type="molecule type" value="Genomic_DNA"/>
</dbReference>
<name>A0ABU5C7L0_9BACI</name>
<proteinExistence type="predicted"/>
<gene>
    <name evidence="1" type="ORF">RWE15_09100</name>
</gene>
<comment type="caution">
    <text evidence="1">The sequence shown here is derived from an EMBL/GenBank/DDBJ whole genome shotgun (WGS) entry which is preliminary data.</text>
</comment>
<dbReference type="Proteomes" id="UP001281447">
    <property type="component" value="Unassembled WGS sequence"/>
</dbReference>
<sequence length="111" mass="13228">MLEKLQVCSQFDMRYRGLFEFYSDDLAAYKRKKASGKYATEFLRILAKHFTDNLEDNCPSSWKACQPQFWEELIHCTFPQRMIISTKQKRNREFFTAAQPVRSMARPEHGH</sequence>
<evidence type="ECO:0000313" key="2">
    <source>
        <dbReference type="Proteomes" id="UP001281447"/>
    </source>
</evidence>
<organism evidence="1 2">
    <name type="scientific">Tigheibacillus halophilus</name>
    <dbReference type="NCBI Taxonomy" id="361280"/>
    <lineage>
        <taxon>Bacteria</taxon>
        <taxon>Bacillati</taxon>
        <taxon>Bacillota</taxon>
        <taxon>Bacilli</taxon>
        <taxon>Bacillales</taxon>
        <taxon>Bacillaceae</taxon>
        <taxon>Tigheibacillus</taxon>
    </lineage>
</organism>
<evidence type="ECO:0000313" key="1">
    <source>
        <dbReference type="EMBL" id="MDY0394569.1"/>
    </source>
</evidence>
<protein>
    <submittedName>
        <fullName evidence="1">Uncharacterized protein</fullName>
    </submittedName>
</protein>